<evidence type="ECO:0000313" key="2">
    <source>
        <dbReference type="EMBL" id="CAH2716949.1"/>
    </source>
</evidence>
<keyword evidence="1" id="KW-1133">Transmembrane helix</keyword>
<comment type="caution">
    <text evidence="2">The sequence shown here is derived from an EMBL/GenBank/DDBJ whole genome shotgun (WGS) entry which is preliminary data.</text>
</comment>
<name>A0ABN8KSY0_9BACI</name>
<gene>
    <name evidence="2" type="ORF">BACCIP111895_04137</name>
</gene>
<keyword evidence="1" id="KW-0472">Membrane</keyword>
<evidence type="ECO:0000313" key="3">
    <source>
        <dbReference type="Proteomes" id="UP000838308"/>
    </source>
</evidence>
<feature type="transmembrane region" description="Helical" evidence="1">
    <location>
        <begin position="35"/>
        <end position="54"/>
    </location>
</feature>
<organism evidence="2 3">
    <name type="scientific">Neobacillus rhizosphaerae</name>
    <dbReference type="NCBI Taxonomy" id="2880965"/>
    <lineage>
        <taxon>Bacteria</taxon>
        <taxon>Bacillati</taxon>
        <taxon>Bacillota</taxon>
        <taxon>Bacilli</taxon>
        <taxon>Bacillales</taxon>
        <taxon>Bacillaceae</taxon>
        <taxon>Neobacillus</taxon>
    </lineage>
</organism>
<keyword evidence="1" id="KW-0812">Transmembrane</keyword>
<keyword evidence="3" id="KW-1185">Reference proteome</keyword>
<sequence>MIFRKGVKMNFLYWFLKITFLLVVLYVGDTYLKNLGWWSVIISIITFILGTRLIDKKFDHYNKQYFLNRLPILADLEVGQIITLELFDGKELVNRVYTGSRSTEILIGAEPVLANGSEKLLQGMKKTRWVKLNKVKEIRIVT</sequence>
<feature type="transmembrane region" description="Helical" evidence="1">
    <location>
        <begin position="12"/>
        <end position="29"/>
    </location>
</feature>
<proteinExistence type="predicted"/>
<reference evidence="2" key="1">
    <citation type="submission" date="2022-04" db="EMBL/GenBank/DDBJ databases">
        <authorList>
            <person name="Criscuolo A."/>
        </authorList>
    </citation>
    <scope>NUCLEOTIDE SEQUENCE</scope>
    <source>
        <strain evidence="2">CIP111895</strain>
    </source>
</reference>
<evidence type="ECO:0000256" key="1">
    <source>
        <dbReference type="SAM" id="Phobius"/>
    </source>
</evidence>
<protein>
    <recommendedName>
        <fullName evidence="4">NfeD-like C-terminal domain-containing protein</fullName>
    </recommendedName>
</protein>
<dbReference type="Proteomes" id="UP000838308">
    <property type="component" value="Unassembled WGS sequence"/>
</dbReference>
<evidence type="ECO:0008006" key="4">
    <source>
        <dbReference type="Google" id="ProtNLM"/>
    </source>
</evidence>
<accession>A0ABN8KSY0</accession>
<dbReference type="EMBL" id="CALBWS010000035">
    <property type="protein sequence ID" value="CAH2716949.1"/>
    <property type="molecule type" value="Genomic_DNA"/>
</dbReference>